<dbReference type="CDD" id="cd16359">
    <property type="entry name" value="VOC_BsCatE_like_C"/>
    <property type="match status" value="1"/>
</dbReference>
<comment type="caution">
    <text evidence="2">The sequence shown here is derived from an EMBL/GenBank/DDBJ whole genome shotgun (WGS) entry which is preliminary data.</text>
</comment>
<keyword evidence="3" id="KW-1185">Reference proteome</keyword>
<dbReference type="InterPro" id="IPR029068">
    <property type="entry name" value="Glyas_Bleomycin-R_OHBP_Dase"/>
</dbReference>
<dbReference type="EMBL" id="JAAMOX010000001">
    <property type="protein sequence ID" value="NIH52750.1"/>
    <property type="molecule type" value="Genomic_DNA"/>
</dbReference>
<dbReference type="PANTHER" id="PTHR43279">
    <property type="entry name" value="CATECHOL-2,3-DIOXYGENASE"/>
    <property type="match status" value="1"/>
</dbReference>
<dbReference type="EC" id="1.13.11.2" evidence="2"/>
<keyword evidence="2" id="KW-0560">Oxidoreductase</keyword>
<reference evidence="2 3" key="1">
    <citation type="submission" date="2020-02" db="EMBL/GenBank/DDBJ databases">
        <title>Sequencing the genomes of 1000 actinobacteria strains.</title>
        <authorList>
            <person name="Klenk H.-P."/>
        </authorList>
    </citation>
    <scope>NUCLEOTIDE SEQUENCE [LARGE SCALE GENOMIC DNA]</scope>
    <source>
        <strain evidence="2 3">DSM 27960</strain>
    </source>
</reference>
<evidence type="ECO:0000313" key="3">
    <source>
        <dbReference type="Proteomes" id="UP000541033"/>
    </source>
</evidence>
<proteinExistence type="predicted"/>
<keyword evidence="2" id="KW-0223">Dioxygenase</keyword>
<name>A0A7X5TSA5_9MICO</name>
<dbReference type="SUPFAM" id="SSF54593">
    <property type="entry name" value="Glyoxalase/Bleomycin resistance protein/Dihydroxybiphenyl dioxygenase"/>
    <property type="match status" value="2"/>
</dbReference>
<feature type="domain" description="VOC" evidence="1">
    <location>
        <begin position="219"/>
        <end position="332"/>
    </location>
</feature>
<dbReference type="GO" id="GO:0018577">
    <property type="term" value="F:catechol 2,3-dioxygenase activity"/>
    <property type="evidence" value="ECO:0007669"/>
    <property type="project" value="UniProtKB-EC"/>
</dbReference>
<gene>
    <name evidence="2" type="ORF">FHX76_000618</name>
</gene>
<accession>A0A7X5TSA5</accession>
<dbReference type="InterPro" id="IPR004360">
    <property type="entry name" value="Glyas_Fos-R_dOase_dom"/>
</dbReference>
<feature type="domain" description="VOC" evidence="1">
    <location>
        <begin position="58"/>
        <end position="175"/>
    </location>
</feature>
<dbReference type="Pfam" id="PF00903">
    <property type="entry name" value="Glyoxalase"/>
    <property type="match status" value="1"/>
</dbReference>
<dbReference type="RefSeq" id="WP_167147754.1">
    <property type="nucleotide sequence ID" value="NZ_JAAMOX010000001.1"/>
</dbReference>
<evidence type="ECO:0000313" key="2">
    <source>
        <dbReference type="EMBL" id="NIH52750.1"/>
    </source>
</evidence>
<dbReference type="PROSITE" id="PS51819">
    <property type="entry name" value="VOC"/>
    <property type="match status" value="2"/>
</dbReference>
<organism evidence="2 3">
    <name type="scientific">Lysinibacter cavernae</name>
    <dbReference type="NCBI Taxonomy" id="1640652"/>
    <lineage>
        <taxon>Bacteria</taxon>
        <taxon>Bacillati</taxon>
        <taxon>Actinomycetota</taxon>
        <taxon>Actinomycetes</taxon>
        <taxon>Micrococcales</taxon>
        <taxon>Microbacteriaceae</taxon>
        <taxon>Lysinibacter</taxon>
    </lineage>
</organism>
<evidence type="ECO:0000259" key="1">
    <source>
        <dbReference type="PROSITE" id="PS51819"/>
    </source>
</evidence>
<dbReference type="InterPro" id="IPR037523">
    <property type="entry name" value="VOC_core"/>
</dbReference>
<dbReference type="Gene3D" id="3.10.180.10">
    <property type="entry name" value="2,3-Dihydroxybiphenyl 1,2-Dioxygenase, domain 1"/>
    <property type="match status" value="2"/>
</dbReference>
<dbReference type="AlphaFoldDB" id="A0A7X5TSA5"/>
<dbReference type="PANTHER" id="PTHR43279:SF1">
    <property type="entry name" value="CATECHOL-2,3-DIOXYGENASE"/>
    <property type="match status" value="1"/>
</dbReference>
<sequence length="332" mass="35180">MKSPSQHPNQRPSTRKRILLFGIPTLAIAAAAAITVGIIVGNQDAAPNNAGTFSDSTHMGLVEIETAQPDRLRSFYADAVGLTVINEDAESVTLGSSGEPLVRLSSSNATSLSNPTDAGLYHSAILFPSEAALADALLRVSDHAPDSFQGSADHAVSQAFYFGDPDGNGVELYVDRPRDEWVWNGDQVDMTTVALDVNEFIAQHATSSSESVREAKEAAMGHVHLKVGNLAEAEAFYSGILGFDVTSRVDGAIFYSAGGYHHHLATNTWNSEGAGERPATAGLKKLSIVVEDTAELDAVENRLDAAGIQSTRTTDGITTTDPWGTNIELTAR</sequence>
<dbReference type="Proteomes" id="UP000541033">
    <property type="component" value="Unassembled WGS sequence"/>
</dbReference>
<protein>
    <submittedName>
        <fullName evidence="2">Catechol 2,3-dioxygenase</fullName>
        <ecNumber evidence="2">1.13.11.2</ecNumber>
    </submittedName>
</protein>